<name>A0AAD1XXU1_EUPCR</name>
<dbReference type="InterPro" id="IPR002048">
    <property type="entry name" value="EF_hand_dom"/>
</dbReference>
<dbReference type="PROSITE" id="PS50222">
    <property type="entry name" value="EF_HAND_2"/>
    <property type="match status" value="1"/>
</dbReference>
<evidence type="ECO:0000313" key="2">
    <source>
        <dbReference type="EMBL" id="CAI2380844.1"/>
    </source>
</evidence>
<dbReference type="Pfam" id="PF13405">
    <property type="entry name" value="EF-hand_6"/>
    <property type="match status" value="1"/>
</dbReference>
<reference evidence="2" key="1">
    <citation type="submission" date="2023-07" db="EMBL/GenBank/DDBJ databases">
        <authorList>
            <consortium name="AG Swart"/>
            <person name="Singh M."/>
            <person name="Singh A."/>
            <person name="Seah K."/>
            <person name="Emmerich C."/>
        </authorList>
    </citation>
    <scope>NUCLEOTIDE SEQUENCE</scope>
    <source>
        <strain evidence="2">DP1</strain>
    </source>
</reference>
<dbReference type="EMBL" id="CAMPGE010022839">
    <property type="protein sequence ID" value="CAI2380844.1"/>
    <property type="molecule type" value="Genomic_DNA"/>
</dbReference>
<dbReference type="InterPro" id="IPR011992">
    <property type="entry name" value="EF-hand-dom_pair"/>
</dbReference>
<dbReference type="Proteomes" id="UP001295684">
    <property type="component" value="Unassembled WGS sequence"/>
</dbReference>
<dbReference type="AlphaFoldDB" id="A0AAD1XXU1"/>
<evidence type="ECO:0000259" key="1">
    <source>
        <dbReference type="PROSITE" id="PS50222"/>
    </source>
</evidence>
<feature type="domain" description="EF-hand" evidence="1">
    <location>
        <begin position="7"/>
        <end position="42"/>
    </location>
</feature>
<accession>A0AAD1XXU1</accession>
<organism evidence="2 3">
    <name type="scientific">Euplotes crassus</name>
    <dbReference type="NCBI Taxonomy" id="5936"/>
    <lineage>
        <taxon>Eukaryota</taxon>
        <taxon>Sar</taxon>
        <taxon>Alveolata</taxon>
        <taxon>Ciliophora</taxon>
        <taxon>Intramacronucleata</taxon>
        <taxon>Spirotrichea</taxon>
        <taxon>Hypotrichia</taxon>
        <taxon>Euplotida</taxon>
        <taxon>Euplotidae</taxon>
        <taxon>Moneuplotes</taxon>
    </lineage>
</organism>
<sequence>MDKFSSVEVQFLEDVFKYFDKENKGTLDSRDLAEALRTAGSLVTEKEAISLRKKYDPEQVGVLDLRYWFFEFC</sequence>
<proteinExistence type="predicted"/>
<dbReference type="GO" id="GO:0005509">
    <property type="term" value="F:calcium ion binding"/>
    <property type="evidence" value="ECO:0007669"/>
    <property type="project" value="InterPro"/>
</dbReference>
<dbReference type="SUPFAM" id="SSF47473">
    <property type="entry name" value="EF-hand"/>
    <property type="match status" value="1"/>
</dbReference>
<keyword evidence="3" id="KW-1185">Reference proteome</keyword>
<gene>
    <name evidence="2" type="ORF">ECRASSUSDP1_LOCUS22284</name>
</gene>
<protein>
    <recommendedName>
        <fullName evidence="1">EF-hand domain-containing protein</fullName>
    </recommendedName>
</protein>
<comment type="caution">
    <text evidence="2">The sequence shown here is derived from an EMBL/GenBank/DDBJ whole genome shotgun (WGS) entry which is preliminary data.</text>
</comment>
<evidence type="ECO:0000313" key="3">
    <source>
        <dbReference type="Proteomes" id="UP001295684"/>
    </source>
</evidence>
<dbReference type="Gene3D" id="1.10.238.10">
    <property type="entry name" value="EF-hand"/>
    <property type="match status" value="1"/>
</dbReference>